<keyword evidence="1" id="KW-0812">Transmembrane</keyword>
<evidence type="ECO:0000256" key="1">
    <source>
        <dbReference type="SAM" id="Phobius"/>
    </source>
</evidence>
<keyword evidence="4" id="KW-1185">Reference proteome</keyword>
<dbReference type="InterPro" id="IPR008756">
    <property type="entry name" value="Peptidase_M56"/>
</dbReference>
<dbReference type="OrthoDB" id="15218at2"/>
<dbReference type="InterPro" id="IPR052173">
    <property type="entry name" value="Beta-lactam_resp_regulator"/>
</dbReference>
<feature type="domain" description="Peptidase M56" evidence="2">
    <location>
        <begin position="97"/>
        <end position="297"/>
    </location>
</feature>
<reference evidence="3 4" key="1">
    <citation type="journal article" date="2009" name="Stand. Genomic Sci.">
        <title>Complete genome sequence of Pedobacter heparinus type strain (HIM 762-3).</title>
        <authorList>
            <person name="Han C."/>
            <person name="Spring S."/>
            <person name="Lapidus A."/>
            <person name="Del Rio T.G."/>
            <person name="Tice H."/>
            <person name="Copeland A."/>
            <person name="Cheng J.F."/>
            <person name="Lucas S."/>
            <person name="Chen F."/>
            <person name="Nolan M."/>
            <person name="Bruce D."/>
            <person name="Goodwin L."/>
            <person name="Pitluck S."/>
            <person name="Ivanova N."/>
            <person name="Mavromatis K."/>
            <person name="Mikhailova N."/>
            <person name="Pati A."/>
            <person name="Chen A."/>
            <person name="Palaniappan K."/>
            <person name="Land M."/>
            <person name="Hauser L."/>
            <person name="Chang Y.J."/>
            <person name="Jeffries C.C."/>
            <person name="Saunders E."/>
            <person name="Chertkov O."/>
            <person name="Brettin T."/>
            <person name="Goker M."/>
            <person name="Rohde M."/>
            <person name="Bristow J."/>
            <person name="Eisen J.A."/>
            <person name="Markowitz V."/>
            <person name="Hugenholtz P."/>
            <person name="Kyrpides N.C."/>
            <person name="Klenk H.P."/>
            <person name="Detter J.C."/>
        </authorList>
    </citation>
    <scope>NUCLEOTIDE SEQUENCE [LARGE SCALE GENOMIC DNA]</scope>
    <source>
        <strain evidence="4">ATCC 13125 / DSM 2366 / CIP 104194 / JCM 7457 / NBRC 12017 / NCIMB 9290 / NRRL B-14731 / HIM 762-3</strain>
    </source>
</reference>
<evidence type="ECO:0000313" key="3">
    <source>
        <dbReference type="EMBL" id="ACU03358.1"/>
    </source>
</evidence>
<sequence length="598" mass="68834">METIVNNLIKATGWSIFHSLWQAAIIYGVLLLLIAFFPKMTAKLKHNLAYGAISLMFAGFCITFFSIFKLPANDMLISAGNKEIVLMQYASDLSDGINQKTEQFFPYIVNVYAIGLLCQLLILAAGYRKLHKLKEADKTSVPEAWLKVFKEMLSRLGLRQPISFYLSDQVNIPLVIGYFKPMVLFPIALVAQLDIKQVEAILIHELSHIRRNDYLLNLIKTAIETLMFFNPFIWLSSRFINIEREHACDDLVLKLTGTPLTYAHALLKLEILKDKTTPALSMAANGSNQHLYQRIKRITDMKTNYMNAKQQIFAITLTIATVISLAWISPEKTEPAFLKPQVPVLPVPPVPAPLSEAKIRHFSNPLVKLNVLPLLRQDTTRKKHKFKIVTIDASGRKQEYNSVKEMPDSLRKEVIKDTFVSKGDFDFNIDSVVNKSLTFTMSPEWQSGFKKMSEDLQKQFSAEEWTKNSEDIKKNSEKMKKFFDSKEWKKQQQDIKKNSERIQLFFNSAEWKNQQKQLIEHSREIAIKLNSPEFKKELDKAKLSEKMRLHFSAPIFKQKSEETKTLEASKAYQDLKKKFDEDVETLKKKTIKADTTSF</sequence>
<dbReference type="STRING" id="485917.Phep_1140"/>
<keyword evidence="1" id="KW-0472">Membrane</keyword>
<feature type="transmembrane region" description="Helical" evidence="1">
    <location>
        <begin position="104"/>
        <end position="125"/>
    </location>
</feature>
<dbReference type="PANTHER" id="PTHR34978:SF3">
    <property type="entry name" value="SLR0241 PROTEIN"/>
    <property type="match status" value="1"/>
</dbReference>
<dbReference type="EMBL" id="CP001681">
    <property type="protein sequence ID" value="ACU03358.1"/>
    <property type="molecule type" value="Genomic_DNA"/>
</dbReference>
<dbReference type="AlphaFoldDB" id="C6Y3S9"/>
<feature type="transmembrane region" description="Helical" evidence="1">
    <location>
        <begin position="312"/>
        <end position="329"/>
    </location>
</feature>
<accession>C6Y3S9</accession>
<protein>
    <submittedName>
        <fullName evidence="3">Peptidase M56 BlaR1</fullName>
    </submittedName>
</protein>
<dbReference type="RefSeq" id="WP_012781302.1">
    <property type="nucleotide sequence ID" value="NC_013061.1"/>
</dbReference>
<dbReference type="Proteomes" id="UP000000852">
    <property type="component" value="Chromosome"/>
</dbReference>
<dbReference type="Pfam" id="PF05569">
    <property type="entry name" value="Peptidase_M56"/>
    <property type="match status" value="1"/>
</dbReference>
<dbReference type="HOGENOM" id="CLU_459197_0_0_10"/>
<proteinExistence type="predicted"/>
<evidence type="ECO:0000259" key="2">
    <source>
        <dbReference type="Pfam" id="PF05569"/>
    </source>
</evidence>
<dbReference type="PANTHER" id="PTHR34978">
    <property type="entry name" value="POSSIBLE SENSOR-TRANSDUCER PROTEIN BLAR"/>
    <property type="match status" value="1"/>
</dbReference>
<name>C6Y3S9_PEDHD</name>
<dbReference type="Gene3D" id="3.30.2010.10">
    <property type="entry name" value="Metalloproteases ('zincins'), catalytic domain"/>
    <property type="match status" value="1"/>
</dbReference>
<dbReference type="eggNOG" id="COG4219">
    <property type="taxonomic scope" value="Bacteria"/>
</dbReference>
<keyword evidence="1" id="KW-1133">Transmembrane helix</keyword>
<evidence type="ECO:0000313" key="4">
    <source>
        <dbReference type="Proteomes" id="UP000000852"/>
    </source>
</evidence>
<dbReference type="KEGG" id="phe:Phep_1140"/>
<dbReference type="CDD" id="cd07341">
    <property type="entry name" value="M56_BlaR1_MecR1_like"/>
    <property type="match status" value="1"/>
</dbReference>
<gene>
    <name evidence="3" type="ordered locus">Phep_1140</name>
</gene>
<organism evidence="3 4">
    <name type="scientific">Pedobacter heparinus (strain ATCC 13125 / DSM 2366 / CIP 104194 / JCM 7457 / NBRC 12017 / NCIMB 9290 / NRRL B-14731 / HIM 762-3)</name>
    <dbReference type="NCBI Taxonomy" id="485917"/>
    <lineage>
        <taxon>Bacteria</taxon>
        <taxon>Pseudomonadati</taxon>
        <taxon>Bacteroidota</taxon>
        <taxon>Sphingobacteriia</taxon>
        <taxon>Sphingobacteriales</taxon>
        <taxon>Sphingobacteriaceae</taxon>
        <taxon>Pedobacter</taxon>
    </lineage>
</organism>
<feature type="transmembrane region" description="Helical" evidence="1">
    <location>
        <begin position="20"/>
        <end position="37"/>
    </location>
</feature>
<feature type="transmembrane region" description="Helical" evidence="1">
    <location>
        <begin position="49"/>
        <end position="68"/>
    </location>
</feature>